<gene>
    <name evidence="1" type="ORF">Pint_30697</name>
</gene>
<sequence>MLGGNVCGDSNAPALLPLLALLQIGVLGGLAKMVSCGTGGNDSKPGWLEQMQEFQWMLTGVAVARLWHHIPVGGLGTIGSGCTLLHMSFVGHPPSVWMLHRPPRKKQWCLFQSTYVPMSALIDCGTSMEWEVDKLCSKVDLLKKVETDQARLFSSLTLMFQEVYGDLVRLVENADRLQSLKARLAESEMLANVAHTNHEEKVVAYHGLLTKRD</sequence>
<protein>
    <submittedName>
        <fullName evidence="1">Uncharacterized protein</fullName>
    </submittedName>
</protein>
<comment type="caution">
    <text evidence="1">The sequence shown here is derived from an EMBL/GenBank/DDBJ whole genome shotgun (WGS) entry which is preliminary data.</text>
</comment>
<proteinExistence type="predicted"/>
<evidence type="ECO:0000313" key="1">
    <source>
        <dbReference type="EMBL" id="KAJ0006978.1"/>
    </source>
</evidence>
<name>A0ACC0WXP4_9ROSI</name>
<accession>A0ACC0WXP4</accession>
<reference evidence="2" key="1">
    <citation type="journal article" date="2023" name="G3 (Bethesda)">
        <title>Genome assembly and association tests identify interacting loci associated with vigor, precocity, and sex in interspecific pistachio rootstocks.</title>
        <authorList>
            <person name="Palmer W."/>
            <person name="Jacygrad E."/>
            <person name="Sagayaradj S."/>
            <person name="Cavanaugh K."/>
            <person name="Han R."/>
            <person name="Bertier L."/>
            <person name="Beede B."/>
            <person name="Kafkas S."/>
            <person name="Golino D."/>
            <person name="Preece J."/>
            <person name="Michelmore R."/>
        </authorList>
    </citation>
    <scope>NUCLEOTIDE SEQUENCE [LARGE SCALE GENOMIC DNA]</scope>
</reference>
<organism evidence="1 2">
    <name type="scientific">Pistacia integerrima</name>
    <dbReference type="NCBI Taxonomy" id="434235"/>
    <lineage>
        <taxon>Eukaryota</taxon>
        <taxon>Viridiplantae</taxon>
        <taxon>Streptophyta</taxon>
        <taxon>Embryophyta</taxon>
        <taxon>Tracheophyta</taxon>
        <taxon>Spermatophyta</taxon>
        <taxon>Magnoliopsida</taxon>
        <taxon>eudicotyledons</taxon>
        <taxon>Gunneridae</taxon>
        <taxon>Pentapetalae</taxon>
        <taxon>rosids</taxon>
        <taxon>malvids</taxon>
        <taxon>Sapindales</taxon>
        <taxon>Anacardiaceae</taxon>
        <taxon>Pistacia</taxon>
    </lineage>
</organism>
<dbReference type="Proteomes" id="UP001163603">
    <property type="component" value="Chromosome 15"/>
</dbReference>
<keyword evidence="2" id="KW-1185">Reference proteome</keyword>
<dbReference type="EMBL" id="CM047750">
    <property type="protein sequence ID" value="KAJ0006978.1"/>
    <property type="molecule type" value="Genomic_DNA"/>
</dbReference>
<evidence type="ECO:0000313" key="2">
    <source>
        <dbReference type="Proteomes" id="UP001163603"/>
    </source>
</evidence>